<keyword evidence="3" id="KW-1185">Reference proteome</keyword>
<gene>
    <name evidence="2" type="ORF">BJY01DRAFT_19716</name>
</gene>
<proteinExistence type="predicted"/>
<accession>A0ABR4KRW0</accession>
<evidence type="ECO:0000256" key="1">
    <source>
        <dbReference type="SAM" id="MobiDB-lite"/>
    </source>
</evidence>
<feature type="region of interest" description="Disordered" evidence="1">
    <location>
        <begin position="104"/>
        <end position="163"/>
    </location>
</feature>
<feature type="compositionally biased region" description="Basic and acidic residues" evidence="1">
    <location>
        <begin position="122"/>
        <end position="134"/>
    </location>
</feature>
<protein>
    <submittedName>
        <fullName evidence="2">Uncharacterized protein</fullName>
    </submittedName>
</protein>
<sequence>MQLKLALKRCWCQRGKIAPLSRENWSDALATSQSPAWNSTNGHRPGSCQFEECLSRHLQSPSLSTAMPRRSFRGQQVRISWNDCFVGLRLRRSFANLKHKSGGAMSLVSGHSQPEVTLSRQQGRELHSTSECHHPPLLRRRSSQENGYPPLFLLKPNKYEPKR</sequence>
<name>A0ABR4KRW0_9EURO</name>
<dbReference type="EMBL" id="JBFXLU010000012">
    <property type="protein sequence ID" value="KAL2855001.1"/>
    <property type="molecule type" value="Genomic_DNA"/>
</dbReference>
<feature type="compositionally biased region" description="Polar residues" evidence="1">
    <location>
        <begin position="109"/>
        <end position="121"/>
    </location>
</feature>
<organism evidence="2 3">
    <name type="scientific">Aspergillus pseudoustus</name>
    <dbReference type="NCBI Taxonomy" id="1810923"/>
    <lineage>
        <taxon>Eukaryota</taxon>
        <taxon>Fungi</taxon>
        <taxon>Dikarya</taxon>
        <taxon>Ascomycota</taxon>
        <taxon>Pezizomycotina</taxon>
        <taxon>Eurotiomycetes</taxon>
        <taxon>Eurotiomycetidae</taxon>
        <taxon>Eurotiales</taxon>
        <taxon>Aspergillaceae</taxon>
        <taxon>Aspergillus</taxon>
        <taxon>Aspergillus subgen. Nidulantes</taxon>
    </lineage>
</organism>
<evidence type="ECO:0000313" key="3">
    <source>
        <dbReference type="Proteomes" id="UP001610446"/>
    </source>
</evidence>
<dbReference type="Proteomes" id="UP001610446">
    <property type="component" value="Unassembled WGS sequence"/>
</dbReference>
<reference evidence="2 3" key="1">
    <citation type="submission" date="2024-07" db="EMBL/GenBank/DDBJ databases">
        <title>Section-level genome sequencing and comparative genomics of Aspergillus sections Usti and Cavernicolus.</title>
        <authorList>
            <consortium name="Lawrence Berkeley National Laboratory"/>
            <person name="Nybo J.L."/>
            <person name="Vesth T.C."/>
            <person name="Theobald S."/>
            <person name="Frisvad J.C."/>
            <person name="Larsen T.O."/>
            <person name="Kjaerboelling I."/>
            <person name="Rothschild-Mancinelli K."/>
            <person name="Lyhne E.K."/>
            <person name="Kogle M.E."/>
            <person name="Barry K."/>
            <person name="Clum A."/>
            <person name="Na H."/>
            <person name="Ledsgaard L."/>
            <person name="Lin J."/>
            <person name="Lipzen A."/>
            <person name="Kuo A."/>
            <person name="Riley R."/>
            <person name="Mondo S."/>
            <person name="Labutti K."/>
            <person name="Haridas S."/>
            <person name="Pangalinan J."/>
            <person name="Salamov A.A."/>
            <person name="Simmons B.A."/>
            <person name="Magnuson J.K."/>
            <person name="Chen J."/>
            <person name="Drula E."/>
            <person name="Henrissat B."/>
            <person name="Wiebenga A."/>
            <person name="Lubbers R.J."/>
            <person name="Gomes A.C."/>
            <person name="Makela M.R."/>
            <person name="Stajich J."/>
            <person name="Grigoriev I.V."/>
            <person name="Mortensen U.H."/>
            <person name="De Vries R.P."/>
            <person name="Baker S.E."/>
            <person name="Andersen M.R."/>
        </authorList>
    </citation>
    <scope>NUCLEOTIDE SEQUENCE [LARGE SCALE GENOMIC DNA]</scope>
    <source>
        <strain evidence="2 3">CBS 123904</strain>
    </source>
</reference>
<evidence type="ECO:0000313" key="2">
    <source>
        <dbReference type="EMBL" id="KAL2855001.1"/>
    </source>
</evidence>
<comment type="caution">
    <text evidence="2">The sequence shown here is derived from an EMBL/GenBank/DDBJ whole genome shotgun (WGS) entry which is preliminary data.</text>
</comment>